<reference evidence="2" key="1">
    <citation type="submission" date="2021-02" db="EMBL/GenBank/DDBJ databases">
        <authorList>
            <person name="Nowell W R."/>
        </authorList>
    </citation>
    <scope>NUCLEOTIDE SEQUENCE</scope>
</reference>
<keyword evidence="7" id="KW-1185">Reference proteome</keyword>
<name>A0A816P3L6_9BILA</name>
<proteinExistence type="predicted"/>
<evidence type="ECO:0000313" key="5">
    <source>
        <dbReference type="EMBL" id="CAF4172125.1"/>
    </source>
</evidence>
<evidence type="ECO:0000313" key="6">
    <source>
        <dbReference type="Proteomes" id="UP000663824"/>
    </source>
</evidence>
<dbReference type="EMBL" id="CAJOBG010005984">
    <property type="protein sequence ID" value="CAF4172125.1"/>
    <property type="molecule type" value="Genomic_DNA"/>
</dbReference>
<gene>
    <name evidence="2" type="ORF">MBJ925_LOCUS11753</name>
    <name evidence="5" type="ORF">OVN521_LOCUS24767</name>
    <name evidence="4" type="ORF">SMN809_LOCUS14564</name>
    <name evidence="3" type="ORF">WKI299_LOCUS17725</name>
</gene>
<sequence>MSDYTIQQRRSTLEMFPDELFFELFEYIPLNDLYRAFFGLNTRIDTILKNLSNLFAEWTTNSDDRIINIFSSCINRLVVWRGGHLNLYRFNKLRSLKLALPTIQQCNEIQSSLTLEHLHIESSAISHTITEQLSFLFLTGAFPRLRTCRIDEIQFDQNIFQSKPTLLSLMTRTQHPIKLLSLCPMLMHLRLNLKNNINEFPPLDIHLNLRYLQLGIYSTEINLSSVESILSVTPNLTRFTLDGPCITPPQNKLDICSLASVFTRRLSKLRFVYISLPLSESQSDLKEFENEKELLKKLHPLFNDIVFRPRSYYAPGRLIISSIIDSKTVKSHIN</sequence>
<dbReference type="PROSITE" id="PS50181">
    <property type="entry name" value="FBOX"/>
    <property type="match status" value="1"/>
</dbReference>
<dbReference type="Proteomes" id="UP000663866">
    <property type="component" value="Unassembled WGS sequence"/>
</dbReference>
<evidence type="ECO:0000259" key="1">
    <source>
        <dbReference type="PROSITE" id="PS50181"/>
    </source>
</evidence>
<evidence type="ECO:0000313" key="2">
    <source>
        <dbReference type="EMBL" id="CAF2043369.1"/>
    </source>
</evidence>
<dbReference type="Proteomes" id="UP000663856">
    <property type="component" value="Unassembled WGS sequence"/>
</dbReference>
<comment type="caution">
    <text evidence="2">The sequence shown here is derived from an EMBL/GenBank/DDBJ whole genome shotgun (WGS) entry which is preliminary data.</text>
</comment>
<organism evidence="2 6">
    <name type="scientific">Rotaria magnacalcarata</name>
    <dbReference type="NCBI Taxonomy" id="392030"/>
    <lineage>
        <taxon>Eukaryota</taxon>
        <taxon>Metazoa</taxon>
        <taxon>Spiralia</taxon>
        <taxon>Gnathifera</taxon>
        <taxon>Rotifera</taxon>
        <taxon>Eurotatoria</taxon>
        <taxon>Bdelloidea</taxon>
        <taxon>Philodinida</taxon>
        <taxon>Philodinidae</taxon>
        <taxon>Rotaria</taxon>
    </lineage>
</organism>
<dbReference type="Proteomes" id="UP000676336">
    <property type="component" value="Unassembled WGS sequence"/>
</dbReference>
<evidence type="ECO:0000313" key="3">
    <source>
        <dbReference type="EMBL" id="CAF2088699.1"/>
    </source>
</evidence>
<evidence type="ECO:0000313" key="7">
    <source>
        <dbReference type="Proteomes" id="UP000663866"/>
    </source>
</evidence>
<dbReference type="Proteomes" id="UP000663824">
    <property type="component" value="Unassembled WGS sequence"/>
</dbReference>
<dbReference type="EMBL" id="CAJNRF010007106">
    <property type="protein sequence ID" value="CAF2088699.1"/>
    <property type="molecule type" value="Genomic_DNA"/>
</dbReference>
<evidence type="ECO:0000313" key="4">
    <source>
        <dbReference type="EMBL" id="CAF4049479.1"/>
    </source>
</evidence>
<accession>A0A816P3L6</accession>
<dbReference type="InterPro" id="IPR001810">
    <property type="entry name" value="F-box_dom"/>
</dbReference>
<dbReference type="EMBL" id="CAJOBI010006033">
    <property type="protein sequence ID" value="CAF4049479.1"/>
    <property type="molecule type" value="Genomic_DNA"/>
</dbReference>
<feature type="domain" description="F-box" evidence="1">
    <location>
        <begin position="10"/>
        <end position="58"/>
    </location>
</feature>
<dbReference type="AlphaFoldDB" id="A0A816P3L6"/>
<dbReference type="EMBL" id="CAJNRE010005254">
    <property type="protein sequence ID" value="CAF2043369.1"/>
    <property type="molecule type" value="Genomic_DNA"/>
</dbReference>
<protein>
    <recommendedName>
        <fullName evidence="1">F-box domain-containing protein</fullName>
    </recommendedName>
</protein>